<name>A0A0A1TX91_ENTIV</name>
<dbReference type="SMART" id="SM00955">
    <property type="entry name" value="RNB"/>
    <property type="match status" value="1"/>
</dbReference>
<dbReference type="SUPFAM" id="SSF50249">
    <property type="entry name" value="Nucleic acid-binding proteins"/>
    <property type="match status" value="1"/>
</dbReference>
<proteinExistence type="predicted"/>
<evidence type="ECO:0000313" key="2">
    <source>
        <dbReference type="EMBL" id="ELP84096.1"/>
    </source>
</evidence>
<dbReference type="InterPro" id="IPR012340">
    <property type="entry name" value="NA-bd_OB-fold"/>
</dbReference>
<dbReference type="InterPro" id="IPR050180">
    <property type="entry name" value="RNR_Ribonuclease"/>
</dbReference>
<dbReference type="VEuPathDB" id="AmoebaDB:EIN_502090"/>
<evidence type="ECO:0000259" key="1">
    <source>
        <dbReference type="SMART" id="SM00955"/>
    </source>
</evidence>
<keyword evidence="3" id="KW-1185">Reference proteome</keyword>
<dbReference type="PANTHER" id="PTHR23355:SF9">
    <property type="entry name" value="DIS3-LIKE EXONUCLEASE 2"/>
    <property type="match status" value="1"/>
</dbReference>
<sequence>MENEVVSVDDSEDLIDIFEDKHPDPFACKVLYQSKTITSKPPLVTIPKRRPSVLCRDVDGKTRCVLKVDEHVTTVLDVDIESLSPRGVESKQSGDSKKQSHIIDIDMDGPQDFAKTADDDDDCILEKVVKGPLNTLKVSPSFRGVVTLPGHNFEYEYKEKLRKKYQITPRDKAIRTDITMRRVFTVDTDNTKLRDDAFHIEVLSDNRFELGMHCVDTTDFEKVCGVDSFLKLDEELSRAKHVKRERYGNKTEKMAKKFFSLDIGQVRRAISIIVVLNANGEVVENPQMCQSLISVKCNMNQEQFECILKKKASGDANEWSSYDTTETHNCGRVVGTTLQQLKNDVISIHNIFCYHLGKVHSERLNGSVLVAELGRFVGRYIGMFLEMRYGEYAMVQRVNGMVKTHFRSPLRKFQDTVVLKQLVCAMGNKSVLEMTKKTLGVEPLLFKRFVYNFAHGRYVY</sequence>
<dbReference type="GO" id="GO:0006402">
    <property type="term" value="P:mRNA catabolic process"/>
    <property type="evidence" value="ECO:0007669"/>
    <property type="project" value="TreeGrafter"/>
</dbReference>
<dbReference type="EMBL" id="KB207167">
    <property type="protein sequence ID" value="ELP84096.1"/>
    <property type="molecule type" value="Genomic_DNA"/>
</dbReference>
<dbReference type="GO" id="GO:0000932">
    <property type="term" value="C:P-body"/>
    <property type="evidence" value="ECO:0007669"/>
    <property type="project" value="TreeGrafter"/>
</dbReference>
<gene>
    <name evidence="2" type="ORF">EIN_502090</name>
</gene>
<dbReference type="InterPro" id="IPR001900">
    <property type="entry name" value="RNase_II/R"/>
</dbReference>
<accession>A0A0A1TX91</accession>
<feature type="domain" description="RNB" evidence="1">
    <location>
        <begin position="175"/>
        <end position="428"/>
    </location>
</feature>
<dbReference type="GO" id="GO:0003723">
    <property type="term" value="F:RNA binding"/>
    <property type="evidence" value="ECO:0007669"/>
    <property type="project" value="InterPro"/>
</dbReference>
<reference evidence="2" key="1">
    <citation type="submission" date="2012-10" db="EMBL/GenBank/DDBJ databases">
        <authorList>
            <person name="Zafar N."/>
            <person name="Inman J."/>
            <person name="Hall N."/>
            <person name="Lorenzi H."/>
            <person name="Caler E."/>
        </authorList>
    </citation>
    <scope>NUCLEOTIDE SEQUENCE [LARGE SCALE GENOMIC DNA]</scope>
    <source>
        <strain evidence="2">IP1</strain>
    </source>
</reference>
<dbReference type="AlphaFoldDB" id="A0A0A1TX91"/>
<dbReference type="RefSeq" id="XP_004183442.1">
    <property type="nucleotide sequence ID" value="XM_004183394.1"/>
</dbReference>
<dbReference type="OrthoDB" id="27272at2759"/>
<evidence type="ECO:0000313" key="3">
    <source>
        <dbReference type="Proteomes" id="UP000014680"/>
    </source>
</evidence>
<organism evidence="2 3">
    <name type="scientific">Entamoeba invadens IP1</name>
    <dbReference type="NCBI Taxonomy" id="370355"/>
    <lineage>
        <taxon>Eukaryota</taxon>
        <taxon>Amoebozoa</taxon>
        <taxon>Evosea</taxon>
        <taxon>Archamoebae</taxon>
        <taxon>Mastigamoebida</taxon>
        <taxon>Entamoebidae</taxon>
        <taxon>Entamoeba</taxon>
    </lineage>
</organism>
<dbReference type="Proteomes" id="UP000014680">
    <property type="component" value="Unassembled WGS sequence"/>
</dbReference>
<dbReference type="KEGG" id="eiv:EIN_502090"/>
<protein>
    <recommendedName>
        <fullName evidence="1">RNB domain-containing protein</fullName>
    </recommendedName>
</protein>
<dbReference type="GO" id="GO:0000175">
    <property type="term" value="F:3'-5'-RNA exonuclease activity"/>
    <property type="evidence" value="ECO:0007669"/>
    <property type="project" value="TreeGrafter"/>
</dbReference>
<dbReference type="PANTHER" id="PTHR23355">
    <property type="entry name" value="RIBONUCLEASE"/>
    <property type="match status" value="1"/>
</dbReference>
<dbReference type="GeneID" id="14883079"/>